<gene>
    <name evidence="2" type="ORF">UCMB321_3746</name>
</gene>
<evidence type="ECO:0000313" key="2">
    <source>
        <dbReference type="EMBL" id="KIH82508.1"/>
    </source>
</evidence>
<dbReference type="AlphaFoldDB" id="A0A0C2EV32"/>
<dbReference type="Proteomes" id="UP000031535">
    <property type="component" value="Unassembled WGS sequence"/>
</dbReference>
<dbReference type="STRING" id="226910.UCMB321_3746"/>
<protein>
    <submittedName>
        <fullName evidence="2">Prevent host death protein, Phd antitoxin</fullName>
    </submittedName>
</protein>
<evidence type="ECO:0000259" key="1">
    <source>
        <dbReference type="Pfam" id="PF01402"/>
    </source>
</evidence>
<dbReference type="CDD" id="cd22233">
    <property type="entry name" value="RHH_CopAso-like"/>
    <property type="match status" value="1"/>
</dbReference>
<evidence type="ECO:0000313" key="3">
    <source>
        <dbReference type="Proteomes" id="UP000031535"/>
    </source>
</evidence>
<proteinExistence type="predicted"/>
<reference evidence="2 3" key="1">
    <citation type="submission" date="2015-01" db="EMBL/GenBank/DDBJ databases">
        <title>Complete genome of Pseudomonas batumici UCM B-321 producer of the batumin antibiotic with strong antistaphilococcal and potential anticancer activity.</title>
        <authorList>
            <person name="Klochko V.V."/>
            <person name="Zelena L.B."/>
            <person name="Elena K.A."/>
            <person name="Reva O.N."/>
        </authorList>
    </citation>
    <scope>NUCLEOTIDE SEQUENCE [LARGE SCALE GENOMIC DNA]</scope>
    <source>
        <strain evidence="2 3">UCM B-321</strain>
    </source>
</reference>
<dbReference type="Pfam" id="PF01402">
    <property type="entry name" value="RHH_1"/>
    <property type="match status" value="1"/>
</dbReference>
<dbReference type="SUPFAM" id="SSF47598">
    <property type="entry name" value="Ribbon-helix-helix"/>
    <property type="match status" value="1"/>
</dbReference>
<comment type="caution">
    <text evidence="2">The sequence shown here is derived from an EMBL/GenBank/DDBJ whole genome shotgun (WGS) entry which is preliminary data.</text>
</comment>
<sequence>MNIGEASMATSIKIDEDLKHRIQQLAGARQRSAHWIMREALSQYVEREEARESFKQEALASWKAYQETGQHLTGAETRDWLKTWGTEEESELPKCHD</sequence>
<dbReference type="InterPro" id="IPR013321">
    <property type="entry name" value="Arc_rbn_hlx_hlx"/>
</dbReference>
<dbReference type="EMBL" id="JXDG01000049">
    <property type="protein sequence ID" value="KIH82508.1"/>
    <property type="molecule type" value="Genomic_DNA"/>
</dbReference>
<organism evidence="2 3">
    <name type="scientific">Pseudomonas batumici</name>
    <dbReference type="NCBI Taxonomy" id="226910"/>
    <lineage>
        <taxon>Bacteria</taxon>
        <taxon>Pseudomonadati</taxon>
        <taxon>Pseudomonadota</taxon>
        <taxon>Gammaproteobacteria</taxon>
        <taxon>Pseudomonadales</taxon>
        <taxon>Pseudomonadaceae</taxon>
        <taxon>Pseudomonas</taxon>
    </lineage>
</organism>
<name>A0A0C2EV32_9PSED</name>
<dbReference type="Gene3D" id="1.10.1220.10">
    <property type="entry name" value="Met repressor-like"/>
    <property type="match status" value="1"/>
</dbReference>
<keyword evidence="3" id="KW-1185">Reference proteome</keyword>
<accession>A0A0C2EV32</accession>
<dbReference type="InterPro" id="IPR010985">
    <property type="entry name" value="Ribbon_hlx_hlx"/>
</dbReference>
<dbReference type="InterPro" id="IPR002145">
    <property type="entry name" value="CopG"/>
</dbReference>
<dbReference type="PATRIC" id="fig|226910.6.peg.3739"/>
<dbReference type="GO" id="GO:0006355">
    <property type="term" value="P:regulation of DNA-templated transcription"/>
    <property type="evidence" value="ECO:0007669"/>
    <property type="project" value="InterPro"/>
</dbReference>
<feature type="domain" description="Ribbon-helix-helix protein CopG" evidence="1">
    <location>
        <begin position="9"/>
        <end position="48"/>
    </location>
</feature>